<dbReference type="AlphaFoldDB" id="H1YGV0"/>
<dbReference type="RefSeq" id="WP_008506446.1">
    <property type="nucleotide sequence ID" value="NZ_CM001403.1"/>
</dbReference>
<dbReference type="OrthoDB" id="275225at2"/>
<evidence type="ECO:0000313" key="2">
    <source>
        <dbReference type="Proteomes" id="UP000002774"/>
    </source>
</evidence>
<keyword evidence="2" id="KW-1185">Reference proteome</keyword>
<name>H1YGV0_9SPHI</name>
<organism evidence="1 2">
    <name type="scientific">Mucilaginibacter paludis DSM 18603</name>
    <dbReference type="NCBI Taxonomy" id="714943"/>
    <lineage>
        <taxon>Bacteria</taxon>
        <taxon>Pseudomonadati</taxon>
        <taxon>Bacteroidota</taxon>
        <taxon>Sphingobacteriia</taxon>
        <taxon>Sphingobacteriales</taxon>
        <taxon>Sphingobacteriaceae</taxon>
        <taxon>Mucilaginibacter</taxon>
    </lineage>
</organism>
<dbReference type="EMBL" id="CM001403">
    <property type="protein sequence ID" value="EHQ26379.1"/>
    <property type="molecule type" value="Genomic_DNA"/>
</dbReference>
<dbReference type="eggNOG" id="ENOG5032TFY">
    <property type="taxonomic scope" value="Bacteria"/>
</dbReference>
<accession>H1YGV0</accession>
<proteinExistence type="predicted"/>
<dbReference type="HOGENOM" id="CLU_2083304_0_0_10"/>
<reference evidence="1" key="1">
    <citation type="submission" date="2011-09" db="EMBL/GenBank/DDBJ databases">
        <title>The permanent draft genome of Mucilaginibacter paludis DSM 18603.</title>
        <authorList>
            <consortium name="US DOE Joint Genome Institute (JGI-PGF)"/>
            <person name="Lucas S."/>
            <person name="Han J."/>
            <person name="Lapidus A."/>
            <person name="Bruce D."/>
            <person name="Goodwin L."/>
            <person name="Pitluck S."/>
            <person name="Peters L."/>
            <person name="Kyrpides N."/>
            <person name="Mavromatis K."/>
            <person name="Ivanova N."/>
            <person name="Mikhailova N."/>
            <person name="Held B."/>
            <person name="Detter J.C."/>
            <person name="Tapia R."/>
            <person name="Han C."/>
            <person name="Land M."/>
            <person name="Hauser L."/>
            <person name="Markowitz V."/>
            <person name="Cheng J.-F."/>
            <person name="Hugenholtz P."/>
            <person name="Woyke T."/>
            <person name="Wu D."/>
            <person name="Tindall B."/>
            <person name="Brambilla E."/>
            <person name="Klenk H.-P."/>
            <person name="Eisen J.A."/>
        </authorList>
    </citation>
    <scope>NUCLEOTIDE SEQUENCE [LARGE SCALE GENOMIC DNA]</scope>
    <source>
        <strain evidence="1">DSM 18603</strain>
    </source>
</reference>
<gene>
    <name evidence="1" type="ORF">Mucpa_2246</name>
</gene>
<protein>
    <submittedName>
        <fullName evidence="1">Uncharacterized protein</fullName>
    </submittedName>
</protein>
<dbReference type="Proteomes" id="UP000002774">
    <property type="component" value="Chromosome"/>
</dbReference>
<evidence type="ECO:0000313" key="1">
    <source>
        <dbReference type="EMBL" id="EHQ26379.1"/>
    </source>
</evidence>
<sequence length="127" mass="14969">METVTPGNANYIITHYMGLLTEPEMIALKHHRHSLKLREMPDSEIRTKIYLRNQWLTDEPEILAQLEEGYVKFILNCAERILKEQPNEVFFNWCPKCGKLARTPQAKQCRFCGYDWHEQATSDSTLR</sequence>